<organism evidence="7 8">
    <name type="scientific">Paenibacillus aurantiacus</name>
    <dbReference type="NCBI Taxonomy" id="1936118"/>
    <lineage>
        <taxon>Bacteria</taxon>
        <taxon>Bacillati</taxon>
        <taxon>Bacillota</taxon>
        <taxon>Bacilli</taxon>
        <taxon>Bacillales</taxon>
        <taxon>Paenibacillaceae</taxon>
        <taxon>Paenibacillus</taxon>
    </lineage>
</organism>
<gene>
    <name evidence="7" type="ORF">ACFFSY_08470</name>
</gene>
<dbReference type="EMBL" id="JBHMDO010000015">
    <property type="protein sequence ID" value="MFB9325961.1"/>
    <property type="molecule type" value="Genomic_DNA"/>
</dbReference>
<reference evidence="7 8" key="1">
    <citation type="submission" date="2024-09" db="EMBL/GenBank/DDBJ databases">
        <authorList>
            <person name="Sun Q."/>
            <person name="Mori K."/>
        </authorList>
    </citation>
    <scope>NUCLEOTIDE SEQUENCE [LARGE SCALE GENOMIC DNA]</scope>
    <source>
        <strain evidence="7 8">TISTR 2452</strain>
    </source>
</reference>
<keyword evidence="4" id="KW-0812">Transmembrane</keyword>
<proteinExistence type="predicted"/>
<keyword evidence="4" id="KW-1133">Transmembrane helix</keyword>
<evidence type="ECO:0000256" key="3">
    <source>
        <dbReference type="ARBA" id="ARBA00023136"/>
    </source>
</evidence>
<dbReference type="InterPro" id="IPR007891">
    <property type="entry name" value="CHASE3"/>
</dbReference>
<dbReference type="SUPFAM" id="SSF55073">
    <property type="entry name" value="Nucleotide cyclase"/>
    <property type="match status" value="1"/>
</dbReference>
<keyword evidence="8" id="KW-1185">Reference proteome</keyword>
<evidence type="ECO:0000259" key="6">
    <source>
        <dbReference type="PROSITE" id="PS50887"/>
    </source>
</evidence>
<dbReference type="PANTHER" id="PTHR45138:SF9">
    <property type="entry name" value="DIGUANYLATE CYCLASE DGCM-RELATED"/>
    <property type="match status" value="1"/>
</dbReference>
<feature type="transmembrane region" description="Helical" evidence="4">
    <location>
        <begin position="188"/>
        <end position="207"/>
    </location>
</feature>
<feature type="domain" description="GGDEF" evidence="6">
    <location>
        <begin position="300"/>
        <end position="429"/>
    </location>
</feature>
<dbReference type="PROSITE" id="PS50887">
    <property type="entry name" value="GGDEF"/>
    <property type="match status" value="1"/>
</dbReference>
<dbReference type="Proteomes" id="UP001589747">
    <property type="component" value="Unassembled WGS sequence"/>
</dbReference>
<evidence type="ECO:0000256" key="2">
    <source>
        <dbReference type="ARBA" id="ARBA00022475"/>
    </source>
</evidence>
<dbReference type="GO" id="GO:0052621">
    <property type="term" value="F:diguanylate cyclase activity"/>
    <property type="evidence" value="ECO:0007669"/>
    <property type="project" value="UniProtKB-EC"/>
</dbReference>
<dbReference type="InterPro" id="IPR050469">
    <property type="entry name" value="Diguanylate_Cyclase"/>
</dbReference>
<dbReference type="InterPro" id="IPR000160">
    <property type="entry name" value="GGDEF_dom"/>
</dbReference>
<dbReference type="InterPro" id="IPR043128">
    <property type="entry name" value="Rev_trsase/Diguanyl_cyclase"/>
</dbReference>
<keyword evidence="7" id="KW-0548">Nucleotidyltransferase</keyword>
<dbReference type="Gene3D" id="3.30.70.270">
    <property type="match status" value="1"/>
</dbReference>
<dbReference type="NCBIfam" id="TIGR00254">
    <property type="entry name" value="GGDEF"/>
    <property type="match status" value="1"/>
</dbReference>
<evidence type="ECO:0000259" key="5">
    <source>
        <dbReference type="PROSITE" id="PS50885"/>
    </source>
</evidence>
<evidence type="ECO:0000313" key="7">
    <source>
        <dbReference type="EMBL" id="MFB9325961.1"/>
    </source>
</evidence>
<feature type="transmembrane region" description="Helical" evidence="4">
    <location>
        <begin position="16"/>
        <end position="38"/>
    </location>
</feature>
<sequence length="429" mass="48154">MFSRLYIPRHRFGRTIYIAVLTGGLLLILLESMGLYWINQDFKESIRAQGGLHKFTQHLDKLRSSLIDQETGQRGFELTGDDAFLEPYESGTLEFYRLIAVIDVEGNTYMKASVAIQEAIKQGLYWHDYAEEQIAAKRLGHTSGTEQLARGKQLFDEFRRKIDFAGSVLQGEKEAAFSHLQRSIGIKLFGFGIGAIAIIVLLIMLLARKLHRDTTVLHDLSEAVRGFGDRKFDERLPARRERDDLYRLIAGIDVMRMELKLKFGKIEELALLDGLTGIPNRRQLNVHLAAMAEAALSSGMPLSLVLCDIDHFKQFNDRYGHLEGDRVLRHTARVLQGGEAGSRFAFRYGGEEFCILLPGCDRQAAAEEAERLRVAVIEQSLPPYELTMSFGAAQLSDDDDPSGEALIARADKALYMAKANGRNRVETSG</sequence>
<dbReference type="SMART" id="SM00267">
    <property type="entry name" value="GGDEF"/>
    <property type="match status" value="1"/>
</dbReference>
<dbReference type="Gene3D" id="6.10.340.10">
    <property type="match status" value="1"/>
</dbReference>
<feature type="domain" description="HAMP" evidence="5">
    <location>
        <begin position="211"/>
        <end position="264"/>
    </location>
</feature>
<keyword evidence="2" id="KW-1003">Cell membrane</keyword>
<dbReference type="CDD" id="cd01949">
    <property type="entry name" value="GGDEF"/>
    <property type="match status" value="1"/>
</dbReference>
<evidence type="ECO:0000313" key="8">
    <source>
        <dbReference type="Proteomes" id="UP001589747"/>
    </source>
</evidence>
<dbReference type="CDD" id="cd19410">
    <property type="entry name" value="HK9-like_sensor"/>
    <property type="match status" value="1"/>
</dbReference>
<dbReference type="EC" id="2.7.7.65" evidence="7"/>
<dbReference type="InterPro" id="IPR003660">
    <property type="entry name" value="HAMP_dom"/>
</dbReference>
<name>A0ABV5KMV6_9BACL</name>
<accession>A0ABV5KMV6</accession>
<keyword evidence="7" id="KW-0808">Transferase</keyword>
<evidence type="ECO:0000256" key="4">
    <source>
        <dbReference type="SAM" id="Phobius"/>
    </source>
</evidence>
<keyword evidence="3 4" id="KW-0472">Membrane</keyword>
<dbReference type="Pfam" id="PF05227">
    <property type="entry name" value="CHASE3"/>
    <property type="match status" value="1"/>
</dbReference>
<dbReference type="PANTHER" id="PTHR45138">
    <property type="entry name" value="REGULATORY COMPONENTS OF SENSORY TRANSDUCTION SYSTEM"/>
    <property type="match status" value="1"/>
</dbReference>
<dbReference type="PROSITE" id="PS50885">
    <property type="entry name" value="HAMP"/>
    <property type="match status" value="1"/>
</dbReference>
<evidence type="ECO:0000256" key="1">
    <source>
        <dbReference type="ARBA" id="ARBA00004236"/>
    </source>
</evidence>
<comment type="subcellular location">
    <subcellularLocation>
        <location evidence="1">Cell membrane</location>
    </subcellularLocation>
</comment>
<dbReference type="Pfam" id="PF00990">
    <property type="entry name" value="GGDEF"/>
    <property type="match status" value="1"/>
</dbReference>
<protein>
    <submittedName>
        <fullName evidence="7">Diguanylate cyclase</fullName>
        <ecNumber evidence="7">2.7.7.65</ecNumber>
    </submittedName>
</protein>
<comment type="caution">
    <text evidence="7">The sequence shown here is derived from an EMBL/GenBank/DDBJ whole genome shotgun (WGS) entry which is preliminary data.</text>
</comment>
<dbReference type="InterPro" id="IPR029787">
    <property type="entry name" value="Nucleotide_cyclase"/>
</dbReference>
<dbReference type="RefSeq" id="WP_377492767.1">
    <property type="nucleotide sequence ID" value="NZ_JBHMDO010000015.1"/>
</dbReference>